<dbReference type="InterPro" id="IPR007235">
    <property type="entry name" value="Glyco_trans_28_C"/>
</dbReference>
<protein>
    <submittedName>
        <fullName evidence="2">UDP-N-acetylglucosamine transferase subunit ALG13</fullName>
    </submittedName>
</protein>
<dbReference type="Gene3D" id="3.40.50.2000">
    <property type="entry name" value="Glycogen Phosphorylase B"/>
    <property type="match status" value="1"/>
</dbReference>
<evidence type="ECO:0000313" key="2">
    <source>
        <dbReference type="EMBL" id="SDX79769.1"/>
    </source>
</evidence>
<dbReference type="Proteomes" id="UP000198647">
    <property type="component" value="Unassembled WGS sequence"/>
</dbReference>
<gene>
    <name evidence="2" type="ORF">SAMN04488081_1294</name>
</gene>
<dbReference type="InterPro" id="IPR048097">
    <property type="entry name" value="Cps14G-like"/>
</dbReference>
<name>A0A1H3EP93_9BACI</name>
<dbReference type="Pfam" id="PF04101">
    <property type="entry name" value="Glyco_tran_28_C"/>
    <property type="match status" value="1"/>
</dbReference>
<dbReference type="RefSeq" id="WP_093106483.1">
    <property type="nucleotide sequence ID" value="NZ_FNOS01000003.1"/>
</dbReference>
<comment type="caution">
    <text evidence="2">The sequence shown here is derived from an EMBL/GenBank/DDBJ whole genome shotgun (WGS) entry which is preliminary data.</text>
</comment>
<evidence type="ECO:0000313" key="3">
    <source>
        <dbReference type="Proteomes" id="UP000198647"/>
    </source>
</evidence>
<sequence>MIFVILGTHELPFPRLLKEVERLKIDGVIDEEIIVQNGHTSYSSEYMTFSPFVSYEEMDKLFDQADPIITHAGTGSVTTALKKGKKVIAVARLAEFGEHNDDHQLELVNVFEEQGHILSWAPGKDLAEVIAQSGDFEPEAFVSGKAGMINLLKTYIEKL</sequence>
<dbReference type="NCBIfam" id="NF041548">
    <property type="entry name" value="PssE"/>
    <property type="match status" value="1"/>
</dbReference>
<keyword evidence="3" id="KW-1185">Reference proteome</keyword>
<keyword evidence="2" id="KW-0808">Transferase</keyword>
<feature type="domain" description="Glycosyl transferase family 28 C-terminal" evidence="1">
    <location>
        <begin position="1"/>
        <end position="132"/>
    </location>
</feature>
<dbReference type="GO" id="GO:0016740">
    <property type="term" value="F:transferase activity"/>
    <property type="evidence" value="ECO:0007669"/>
    <property type="project" value="UniProtKB-KW"/>
</dbReference>
<organism evidence="2 3">
    <name type="scientific">Salimicrobium album</name>
    <dbReference type="NCBI Taxonomy" id="50717"/>
    <lineage>
        <taxon>Bacteria</taxon>
        <taxon>Bacillati</taxon>
        <taxon>Bacillota</taxon>
        <taxon>Bacilli</taxon>
        <taxon>Bacillales</taxon>
        <taxon>Bacillaceae</taxon>
        <taxon>Salimicrobium</taxon>
    </lineage>
</organism>
<evidence type="ECO:0000259" key="1">
    <source>
        <dbReference type="Pfam" id="PF04101"/>
    </source>
</evidence>
<accession>A0A1H3EP93</accession>
<proteinExistence type="predicted"/>
<dbReference type="EMBL" id="FNOS01000003">
    <property type="protein sequence ID" value="SDX79769.1"/>
    <property type="molecule type" value="Genomic_DNA"/>
</dbReference>
<reference evidence="2 3" key="1">
    <citation type="submission" date="2016-10" db="EMBL/GenBank/DDBJ databases">
        <authorList>
            <person name="Varghese N."/>
            <person name="Submissions S."/>
        </authorList>
    </citation>
    <scope>NUCLEOTIDE SEQUENCE [LARGE SCALE GENOMIC DNA]</scope>
    <source>
        <strain evidence="2 3">DSM 20748</strain>
    </source>
</reference>